<proteinExistence type="predicted"/>
<keyword evidence="1" id="KW-1133">Transmembrane helix</keyword>
<name>A0A0G4LZT6_VERLO</name>
<dbReference type="Proteomes" id="UP000044602">
    <property type="component" value="Unassembled WGS sequence"/>
</dbReference>
<keyword evidence="1" id="KW-0812">Transmembrane</keyword>
<keyword evidence="3" id="KW-1185">Reference proteome</keyword>
<evidence type="ECO:0000313" key="2">
    <source>
        <dbReference type="EMBL" id="CRK27522.1"/>
    </source>
</evidence>
<feature type="non-terminal residue" evidence="2">
    <location>
        <position position="284"/>
    </location>
</feature>
<dbReference type="AlphaFoldDB" id="A0A0G4LZT6"/>
<feature type="transmembrane region" description="Helical" evidence="1">
    <location>
        <begin position="73"/>
        <end position="94"/>
    </location>
</feature>
<organism evidence="2 3">
    <name type="scientific">Verticillium longisporum</name>
    <name type="common">Verticillium dahliae var. longisporum</name>
    <dbReference type="NCBI Taxonomy" id="100787"/>
    <lineage>
        <taxon>Eukaryota</taxon>
        <taxon>Fungi</taxon>
        <taxon>Dikarya</taxon>
        <taxon>Ascomycota</taxon>
        <taxon>Pezizomycotina</taxon>
        <taxon>Sordariomycetes</taxon>
        <taxon>Hypocreomycetidae</taxon>
        <taxon>Glomerellales</taxon>
        <taxon>Plectosphaerellaceae</taxon>
        <taxon>Verticillium</taxon>
    </lineage>
</organism>
<accession>A0A0G4LZT6</accession>
<protein>
    <submittedName>
        <fullName evidence="2">Uncharacterized protein</fullName>
    </submittedName>
</protein>
<evidence type="ECO:0000256" key="1">
    <source>
        <dbReference type="SAM" id="Phobius"/>
    </source>
</evidence>
<reference evidence="2 3" key="1">
    <citation type="submission" date="2015-05" db="EMBL/GenBank/DDBJ databases">
        <authorList>
            <person name="Wang D.B."/>
            <person name="Wang M."/>
        </authorList>
    </citation>
    <scope>NUCLEOTIDE SEQUENCE [LARGE SCALE GENOMIC DNA]</scope>
    <source>
        <strain evidence="2">VL1</strain>
    </source>
</reference>
<sequence>MSRPLDSITGERLPRDPRAGAVQRLHHRLVVLDVGRGAVRLAGLDDEADALDEGHDLVVGELEGARIGDAGRVVVVVLAVAVVVAAVVAGRVVLKVPQQGPDVDEEAAGLEAAEDGLEVAHEVGRRVEEEDGGDDVVGCAPRLVAVETEEIGGAHGHGEGGAWVQVWHGVAAQVVLARAVVREGVNPGEDGELAGGLGVVEDKVRGEELVVGDLVALDVTAGAAEFEDEAAETGAGDEDAEICAAVVATAAAAACGGKARALALDGGEDGAIGGVALGGAGGGP</sequence>
<gene>
    <name evidence="2" type="ORF">BN1708_004412</name>
</gene>
<keyword evidence="1" id="KW-0472">Membrane</keyword>
<evidence type="ECO:0000313" key="3">
    <source>
        <dbReference type="Proteomes" id="UP000044602"/>
    </source>
</evidence>
<dbReference type="EMBL" id="CVQH01020418">
    <property type="protein sequence ID" value="CRK27522.1"/>
    <property type="molecule type" value="Genomic_DNA"/>
</dbReference>